<keyword evidence="4 7" id="KW-0808">Transferase</keyword>
<dbReference type="EC" id="2.1.1.320" evidence="7"/>
<evidence type="ECO:0000256" key="7">
    <source>
        <dbReference type="RuleBase" id="RU364114"/>
    </source>
</evidence>
<evidence type="ECO:0000313" key="9">
    <source>
        <dbReference type="EMBL" id="KZF26107.1"/>
    </source>
</evidence>
<comment type="function">
    <text evidence="7">Arginine methyltransferase involved in the assembly or stability of mitochondrial NADH:ubiquinone oxidoreductase complex (complex I).</text>
</comment>
<dbReference type="FunFam" id="3.40.50.12710:FF:000002">
    <property type="entry name" value="Protein arginine methyltransferase NDUFAF7"/>
    <property type="match status" value="1"/>
</dbReference>
<evidence type="ECO:0000256" key="4">
    <source>
        <dbReference type="ARBA" id="ARBA00022679"/>
    </source>
</evidence>
<keyword evidence="5 7" id="KW-0496">Mitochondrion</keyword>
<dbReference type="FunCoup" id="A0A165JDU0">
    <property type="interactions" value="29"/>
</dbReference>
<comment type="subcellular location">
    <subcellularLocation>
        <location evidence="1 7">Mitochondrion</location>
    </subcellularLocation>
</comment>
<dbReference type="RefSeq" id="XP_018191662.1">
    <property type="nucleotide sequence ID" value="XM_018329709.1"/>
</dbReference>
<dbReference type="AlphaFoldDB" id="A0A165JDU0"/>
<dbReference type="InterPro" id="IPR003788">
    <property type="entry name" value="NDUFAF7"/>
</dbReference>
<evidence type="ECO:0000256" key="2">
    <source>
        <dbReference type="ARBA" id="ARBA00005891"/>
    </source>
</evidence>
<dbReference type="STRING" id="1328760.A0A165JDU0"/>
<dbReference type="OMA" id="LPFAPNM"/>
<dbReference type="GeneID" id="28894846"/>
<accession>A0A165JDU0</accession>
<dbReference type="Pfam" id="PF02636">
    <property type="entry name" value="Methyltransf_28"/>
    <property type="match status" value="1"/>
</dbReference>
<gene>
    <name evidence="9" type="ORF">L228DRAFT_207152</name>
</gene>
<dbReference type="EMBL" id="KV407454">
    <property type="protein sequence ID" value="KZF26107.1"/>
    <property type="molecule type" value="Genomic_DNA"/>
</dbReference>
<feature type="region of interest" description="Disordered" evidence="8">
    <location>
        <begin position="37"/>
        <end position="56"/>
    </location>
</feature>
<keyword evidence="3 7" id="KW-0489">Methyltransferase</keyword>
<evidence type="ECO:0000256" key="8">
    <source>
        <dbReference type="SAM" id="MobiDB-lite"/>
    </source>
</evidence>
<evidence type="ECO:0000313" key="10">
    <source>
        <dbReference type="Proteomes" id="UP000076632"/>
    </source>
</evidence>
<proteinExistence type="inferred from homology"/>
<evidence type="ECO:0000256" key="3">
    <source>
        <dbReference type="ARBA" id="ARBA00022603"/>
    </source>
</evidence>
<dbReference type="PANTHER" id="PTHR12049:SF5">
    <property type="entry name" value="PROTEIN ARGININE METHYLTRANSFERASE NDUFAF7 HOMOLOG, MITOCHONDRIAL"/>
    <property type="match status" value="1"/>
</dbReference>
<keyword evidence="10" id="KW-1185">Reference proteome</keyword>
<dbReference type="Gene3D" id="3.40.50.12710">
    <property type="match status" value="1"/>
</dbReference>
<dbReference type="GO" id="GO:0035243">
    <property type="term" value="F:protein-arginine omega-N symmetric methyltransferase activity"/>
    <property type="evidence" value="ECO:0007669"/>
    <property type="project" value="UniProtKB-EC"/>
</dbReference>
<evidence type="ECO:0000256" key="5">
    <source>
        <dbReference type="ARBA" id="ARBA00023128"/>
    </source>
</evidence>
<dbReference type="PANTHER" id="PTHR12049">
    <property type="entry name" value="PROTEIN ARGININE METHYLTRANSFERASE NDUFAF7, MITOCHONDRIAL"/>
    <property type="match status" value="1"/>
</dbReference>
<dbReference type="OrthoDB" id="17415at2759"/>
<dbReference type="Proteomes" id="UP000076632">
    <property type="component" value="Unassembled WGS sequence"/>
</dbReference>
<dbReference type="InterPro" id="IPR038375">
    <property type="entry name" value="NDUFAF7_sf"/>
</dbReference>
<reference evidence="9 10" key="1">
    <citation type="journal article" date="2016" name="Fungal Biol.">
        <title>The genome of Xylona heveae provides a window into fungal endophytism.</title>
        <authorList>
            <person name="Gazis R."/>
            <person name="Kuo A."/>
            <person name="Riley R."/>
            <person name="LaButti K."/>
            <person name="Lipzen A."/>
            <person name="Lin J."/>
            <person name="Amirebrahimi M."/>
            <person name="Hesse C.N."/>
            <person name="Spatafora J.W."/>
            <person name="Henrissat B."/>
            <person name="Hainaut M."/>
            <person name="Grigoriev I.V."/>
            <person name="Hibbett D.S."/>
        </authorList>
    </citation>
    <scope>NUCLEOTIDE SEQUENCE [LARGE SCALE GENOMIC DNA]</scope>
    <source>
        <strain evidence="9 10">TC161</strain>
    </source>
</reference>
<evidence type="ECO:0000256" key="6">
    <source>
        <dbReference type="ARBA" id="ARBA00048612"/>
    </source>
</evidence>
<organism evidence="9 10">
    <name type="scientific">Xylona heveae (strain CBS 132557 / TC161)</name>
    <dbReference type="NCBI Taxonomy" id="1328760"/>
    <lineage>
        <taxon>Eukaryota</taxon>
        <taxon>Fungi</taxon>
        <taxon>Dikarya</taxon>
        <taxon>Ascomycota</taxon>
        <taxon>Pezizomycotina</taxon>
        <taxon>Xylonomycetes</taxon>
        <taxon>Xylonales</taxon>
        <taxon>Xylonaceae</taxon>
        <taxon>Xylona</taxon>
    </lineage>
</organism>
<name>A0A165JDU0_XYLHT</name>
<dbReference type="SUPFAM" id="SSF53335">
    <property type="entry name" value="S-adenosyl-L-methionine-dependent methyltransferases"/>
    <property type="match status" value="1"/>
</dbReference>
<sequence>MDSPIVTQVLRRLFSCSSCRSSQSRALLPLRINASPGSQRRLHRRHGGDDARQRESYWQQRTDVLSGDKTEEFQKYPMVTAEELQSRRERPRRVKMLLRDFIDDSLYNPHYGYFSKEAVIFSPGDPFDFNRMKDEPEFHRLLGQRYTEFEDKLDQEAYNPTRQLWHTPTELFRPYYGEAIARYLVTNYKLSLYPYHDLIIYEMGAGNGTMMLNILDYIRDIDPDVYARTQYRIIEISSALASIQQSHLAKTASNRGHASKVNIINKSIFSWNRYVQSPCFFLALEVFDNFAHDAIRYDPVTESPLQGTVLIDNDGEFYEFYSPITDPLAARFLHVRRTACDGHYNHPLRGPRFLRNLRQGLPFSENLSVAEYIPTRLLQFFDILNDYFPAHRLIVSDFHTLPDTIRGINAPVVQTRYERRTVPVTTPLVKQGYFDILFPTDFSVMEDVYRAVTGKLTRMSTHEDFLRRWAFVDDTTTRSGENPMLSWYKNASVMATL</sequence>
<comment type="similarity">
    <text evidence="2 7">Belongs to the NDUFAF7 family.</text>
</comment>
<dbReference type="GO" id="GO:0032259">
    <property type="term" value="P:methylation"/>
    <property type="evidence" value="ECO:0007669"/>
    <property type="project" value="UniProtKB-KW"/>
</dbReference>
<dbReference type="InParanoid" id="A0A165JDU0"/>
<protein>
    <recommendedName>
        <fullName evidence="7">Protein arginine methyltransferase NDUFAF7</fullName>
        <ecNumber evidence="7">2.1.1.320</ecNumber>
    </recommendedName>
</protein>
<comment type="catalytic activity">
    <reaction evidence="6 7">
        <text>L-arginyl-[protein] + 2 S-adenosyl-L-methionine = N(omega),N(omega)'-dimethyl-L-arginyl-[protein] + 2 S-adenosyl-L-homocysteine + 2 H(+)</text>
        <dbReference type="Rhea" id="RHEA:48108"/>
        <dbReference type="Rhea" id="RHEA-COMP:10532"/>
        <dbReference type="Rhea" id="RHEA-COMP:11992"/>
        <dbReference type="ChEBI" id="CHEBI:15378"/>
        <dbReference type="ChEBI" id="CHEBI:29965"/>
        <dbReference type="ChEBI" id="CHEBI:57856"/>
        <dbReference type="ChEBI" id="CHEBI:59789"/>
        <dbReference type="ChEBI" id="CHEBI:88221"/>
        <dbReference type="EC" id="2.1.1.320"/>
    </reaction>
</comment>
<dbReference type="GO" id="GO:0005739">
    <property type="term" value="C:mitochondrion"/>
    <property type="evidence" value="ECO:0007669"/>
    <property type="project" value="UniProtKB-SubCell"/>
</dbReference>
<dbReference type="InterPro" id="IPR029063">
    <property type="entry name" value="SAM-dependent_MTases_sf"/>
</dbReference>
<evidence type="ECO:0000256" key="1">
    <source>
        <dbReference type="ARBA" id="ARBA00004173"/>
    </source>
</evidence>